<keyword evidence="3" id="KW-1185">Reference proteome</keyword>
<dbReference type="OrthoDB" id="3056374at2759"/>
<dbReference type="Proteomes" id="UP000308730">
    <property type="component" value="Unassembled WGS sequence"/>
</dbReference>
<sequence>MAITRRSLLDLIRKKIHKLDDLKSDARPIVADWKLYVGDRTSSDMSDVVKRVLGETRSFELGDKTINVLVSDSTPIRKEGNNAAHLGPANKLPISEGLTTSSEQDREILRELFRFVYGEDPTFS</sequence>
<evidence type="ECO:0000313" key="2">
    <source>
        <dbReference type="EMBL" id="THH28863.1"/>
    </source>
</evidence>
<feature type="region of interest" description="Disordered" evidence="1">
    <location>
        <begin position="79"/>
        <end position="102"/>
    </location>
</feature>
<comment type="caution">
    <text evidence="2">The sequence shown here is derived from an EMBL/GenBank/DDBJ whole genome shotgun (WGS) entry which is preliminary data.</text>
</comment>
<gene>
    <name evidence="2" type="ORF">EUX98_g5321</name>
</gene>
<evidence type="ECO:0000313" key="3">
    <source>
        <dbReference type="Proteomes" id="UP000308730"/>
    </source>
</evidence>
<dbReference type="AlphaFoldDB" id="A0A4V3XIE0"/>
<accession>A0A4V3XIE0</accession>
<name>A0A4V3XIE0_9APHY</name>
<proteinExistence type="predicted"/>
<evidence type="ECO:0000256" key="1">
    <source>
        <dbReference type="SAM" id="MobiDB-lite"/>
    </source>
</evidence>
<organism evidence="2 3">
    <name type="scientific">Antrodiella citrinella</name>
    <dbReference type="NCBI Taxonomy" id="2447956"/>
    <lineage>
        <taxon>Eukaryota</taxon>
        <taxon>Fungi</taxon>
        <taxon>Dikarya</taxon>
        <taxon>Basidiomycota</taxon>
        <taxon>Agaricomycotina</taxon>
        <taxon>Agaricomycetes</taxon>
        <taxon>Polyporales</taxon>
        <taxon>Steccherinaceae</taxon>
        <taxon>Antrodiella</taxon>
    </lineage>
</organism>
<protein>
    <submittedName>
        <fullName evidence="2">Uncharacterized protein</fullName>
    </submittedName>
</protein>
<dbReference type="EMBL" id="SGPM01000153">
    <property type="protein sequence ID" value="THH28863.1"/>
    <property type="molecule type" value="Genomic_DNA"/>
</dbReference>
<reference evidence="2 3" key="1">
    <citation type="submission" date="2019-02" db="EMBL/GenBank/DDBJ databases">
        <title>Genome sequencing of the rare red list fungi Antrodiella citrinella (Flaviporus citrinellus).</title>
        <authorList>
            <person name="Buettner E."/>
            <person name="Kellner H."/>
        </authorList>
    </citation>
    <scope>NUCLEOTIDE SEQUENCE [LARGE SCALE GENOMIC DNA]</scope>
    <source>
        <strain evidence="2 3">DSM 108506</strain>
    </source>
</reference>